<dbReference type="EMBL" id="CP014323">
    <property type="protein sequence ID" value="AMJ99544.1"/>
    <property type="molecule type" value="Genomic_DNA"/>
</dbReference>
<sequence length="245" mass="26615">MNYLKEERLNALAAEYVVGTLRGKARTRYQKLMMQYQAVSDATAQWEQYLTGFAETLPPVTPPDSVWESIQVKLGHKAANDTEFVGQTTNSIPSSDNVVDLEKEKQKRWKNLSFISTAAALVLAVLLFLMQPVPTPEVSHIAVVNNADNTPLWVIEVSDTTMNVKVTDAFVALADKDYELWMVPANGEAPISLGLMPEVNGDTRATPDILLDQSIAALAVSLEAPGGSVTGAPTEVLYIAPIVSV</sequence>
<organism evidence="2 3">
    <name type="scientific">Alteromonas macleodii</name>
    <name type="common">Pseudoalteromonas macleodii</name>
    <dbReference type="NCBI Taxonomy" id="28108"/>
    <lineage>
        <taxon>Bacteria</taxon>
        <taxon>Pseudomonadati</taxon>
        <taxon>Pseudomonadota</taxon>
        <taxon>Gammaproteobacteria</taxon>
        <taxon>Alteromonadales</taxon>
        <taxon>Alteromonadaceae</taxon>
        <taxon>Alteromonas/Salinimonas group</taxon>
        <taxon>Alteromonas</taxon>
    </lineage>
</organism>
<name>A0A126Q2N4_ALTMA</name>
<evidence type="ECO:0000313" key="2">
    <source>
        <dbReference type="EMBL" id="AMJ99544.1"/>
    </source>
</evidence>
<dbReference type="OrthoDB" id="5298046at2"/>
<evidence type="ECO:0000313" key="3">
    <source>
        <dbReference type="Proteomes" id="UP000063991"/>
    </source>
</evidence>
<gene>
    <name evidence="2" type="ORF">AVL55_16105</name>
</gene>
<dbReference type="InterPro" id="IPR018764">
    <property type="entry name" value="RskA_C"/>
</dbReference>
<proteinExistence type="predicted"/>
<dbReference type="RefSeq" id="WP_049588265.1">
    <property type="nucleotide sequence ID" value="NZ_CP014323.1"/>
</dbReference>
<evidence type="ECO:0000259" key="1">
    <source>
        <dbReference type="Pfam" id="PF10099"/>
    </source>
</evidence>
<protein>
    <recommendedName>
        <fullName evidence="1">Anti-sigma K factor RskA C-terminal domain-containing protein</fullName>
    </recommendedName>
</protein>
<reference evidence="2 3" key="1">
    <citation type="submission" date="2015-12" db="EMBL/GenBank/DDBJ databases">
        <authorList>
            <person name="Shamseldin A."/>
            <person name="Moawad H."/>
            <person name="Abd El-Rahim W.M."/>
            <person name="Sadowsky M.J."/>
        </authorList>
    </citation>
    <scope>NUCLEOTIDE SEQUENCE [LARGE SCALE GENOMIC DNA]</scope>
    <source>
        <strain evidence="2 3">D7</strain>
    </source>
</reference>
<dbReference type="AlphaFoldDB" id="A0A126Q2N4"/>
<dbReference type="GO" id="GO:0005886">
    <property type="term" value="C:plasma membrane"/>
    <property type="evidence" value="ECO:0007669"/>
    <property type="project" value="InterPro"/>
</dbReference>
<dbReference type="Proteomes" id="UP000063991">
    <property type="component" value="Chromosome"/>
</dbReference>
<dbReference type="Pfam" id="PF10099">
    <property type="entry name" value="RskA_C"/>
    <property type="match status" value="1"/>
</dbReference>
<feature type="domain" description="Anti-sigma K factor RskA C-terminal" evidence="1">
    <location>
        <begin position="116"/>
        <end position="234"/>
    </location>
</feature>
<accession>A0A126Q2N4</accession>